<feature type="region of interest" description="Disordered" evidence="6">
    <location>
        <begin position="970"/>
        <end position="1047"/>
    </location>
</feature>
<organism evidence="8 9">
    <name type="scientific">Leptomonas pyrrhocoris</name>
    <name type="common">Firebug parasite</name>
    <dbReference type="NCBI Taxonomy" id="157538"/>
    <lineage>
        <taxon>Eukaryota</taxon>
        <taxon>Discoba</taxon>
        <taxon>Euglenozoa</taxon>
        <taxon>Kinetoplastea</taxon>
        <taxon>Metakinetoplastina</taxon>
        <taxon>Trypanosomatida</taxon>
        <taxon>Trypanosomatidae</taxon>
        <taxon>Leishmaniinae</taxon>
        <taxon>Leptomonas</taxon>
    </lineage>
</organism>
<comment type="pathway">
    <text evidence="5">Protein modification.</text>
</comment>
<dbReference type="OMA" id="CQDVHPE"/>
<dbReference type="Pfam" id="PF00899">
    <property type="entry name" value="ThiF"/>
    <property type="match status" value="1"/>
</dbReference>
<dbReference type="InterPro" id="IPR035985">
    <property type="entry name" value="Ubiquitin-activating_enz"/>
</dbReference>
<dbReference type="OrthoDB" id="10255449at2759"/>
<dbReference type="GO" id="GO:0005737">
    <property type="term" value="C:cytoplasm"/>
    <property type="evidence" value="ECO:0007669"/>
    <property type="project" value="TreeGrafter"/>
</dbReference>
<evidence type="ECO:0000256" key="3">
    <source>
        <dbReference type="ARBA" id="ARBA00022786"/>
    </source>
</evidence>
<gene>
    <name evidence="8" type="ORF">ABB37_09060</name>
</gene>
<dbReference type="VEuPathDB" id="TriTrypDB:LpyrH10_28_0930"/>
<protein>
    <submittedName>
        <fullName evidence="8">Ubiquitin-activating enzyme-like protein</fullName>
    </submittedName>
</protein>
<keyword evidence="4" id="KW-0067">ATP-binding</keyword>
<dbReference type="FunFam" id="3.40.50.720:FF:000669">
    <property type="entry name" value="SUMO-activating enzyme subunit"/>
    <property type="match status" value="1"/>
</dbReference>
<dbReference type="GO" id="GO:0019948">
    <property type="term" value="F:SUMO activating enzyme activity"/>
    <property type="evidence" value="ECO:0007669"/>
    <property type="project" value="TreeGrafter"/>
</dbReference>
<feature type="compositionally biased region" description="Basic and acidic residues" evidence="6">
    <location>
        <begin position="970"/>
        <end position="997"/>
    </location>
</feature>
<keyword evidence="3" id="KW-0833">Ubl conjugation pathway</keyword>
<reference evidence="8 9" key="1">
    <citation type="submission" date="2015-07" db="EMBL/GenBank/DDBJ databases">
        <title>High-quality genome of monoxenous trypanosomatid Leptomonas pyrrhocoris.</title>
        <authorList>
            <person name="Flegontov P."/>
            <person name="Butenko A."/>
            <person name="Firsov S."/>
            <person name="Vlcek C."/>
            <person name="Logacheva M.D."/>
            <person name="Field M."/>
            <person name="Filatov D."/>
            <person name="Flegontova O."/>
            <person name="Gerasimov E."/>
            <person name="Jackson A.P."/>
            <person name="Kelly S."/>
            <person name="Opperdoes F."/>
            <person name="O'Reilly A."/>
            <person name="Votypka J."/>
            <person name="Yurchenko V."/>
            <person name="Lukes J."/>
        </authorList>
    </citation>
    <scope>NUCLEOTIDE SEQUENCE [LARGE SCALE GENOMIC DNA]</scope>
    <source>
        <strain evidence="8">H10</strain>
    </source>
</reference>
<keyword evidence="1" id="KW-0436">Ligase</keyword>
<feature type="domain" description="THIF-type NAD/FAD binding fold" evidence="7">
    <location>
        <begin position="275"/>
        <end position="696"/>
    </location>
</feature>
<dbReference type="PANTHER" id="PTHR10953">
    <property type="entry name" value="UBIQUITIN-ACTIVATING ENZYME E1"/>
    <property type="match status" value="1"/>
</dbReference>
<feature type="region of interest" description="Disordered" evidence="6">
    <location>
        <begin position="484"/>
        <end position="513"/>
    </location>
</feature>
<evidence type="ECO:0000313" key="8">
    <source>
        <dbReference type="EMBL" id="KPA74774.1"/>
    </source>
</evidence>
<evidence type="ECO:0000256" key="2">
    <source>
        <dbReference type="ARBA" id="ARBA00022741"/>
    </source>
</evidence>
<evidence type="ECO:0000256" key="1">
    <source>
        <dbReference type="ARBA" id="ARBA00022598"/>
    </source>
</evidence>
<dbReference type="GeneID" id="26909343"/>
<dbReference type="InterPro" id="IPR042063">
    <property type="entry name" value="Ubi_acti_E1_SCCH"/>
</dbReference>
<dbReference type="Gene3D" id="3.40.50.720">
    <property type="entry name" value="NAD(P)-binding Rossmann-like Domain"/>
    <property type="match status" value="1"/>
</dbReference>
<evidence type="ECO:0000259" key="7">
    <source>
        <dbReference type="Pfam" id="PF00899"/>
    </source>
</evidence>
<dbReference type="GO" id="GO:0005524">
    <property type="term" value="F:ATP binding"/>
    <property type="evidence" value="ECO:0007669"/>
    <property type="project" value="UniProtKB-KW"/>
</dbReference>
<sequence>MNVCVGHVVFPREVARGRSADSQAETTHEPDAKRARLDAVNAQSRVAVYSDEISNGGSNASIAMHDVVTVTGLSVQSLRDALRRYALDAVARVCVCNRSSGSSSSTQTSTVALDALTRWSKKASSEWPVVVPPKSSTSLWATWSFCFVPHALDRHGGGKEEAGAAAASCPALKGRNNGVHEAKRQQKGLKTSTSPDRTTTASHRAVVDDEATLQVLAAIPLPRKVRLLTSTGSGASGCVTAVLSERVPVQFESGTISCPSVNQKLLSPPSSRPSQELTAKPLLVVGAGGIGCELLKVLVLSGFTHLHLIDLDTIDATNLNRQFLFQLPDVGHSKAETARRVVLEWFSADGSAVARCHRRAAPHIVAYHDNIKAERFDDAFYAQFAAVLNALDNVAARQHVNRRCMRSGVPLIESGTMGYNGQVQPIVKGVYECYDCRPKPPDTTTFAVCTIHARPTTMVHCVHYAKELYEVLFGSTAGDAAPADNGELHGAMGAGAEQDGHAREPSQTPGSEGELSYLRTLVSAWRAEQQESAHGVTPKPSAAQLGAQLLRQLFVDKINELLSLKSAWSTEPPVPLDAAAVESAVAASSPAVALRSTSADEILSLPDCTELFLRAVQACLARPPGVAFKKDDDDAVRFVSATANLRAHVFHIPEQPLEAVRSIAGSIVPAIATTNAIIAAAVVHELIALLLQLQRSATPAAPYGENTKKHGETPAGGVVAAQTNGDAAAPHVVYARKAPQTRRRRLPVIGGGHHVSPSLYTTLAAPNTCPPPREKPRSVIDAYVVHSTCPNPPNLLHCLVCQDVHPEVVVQLSLESVTLGQLVHSVLEDALLLEGPSVSHGVTMLYEDEDYEALAGSTLAELLRPSAAAADNMAAEESGLTAHARSWPARRFFLTADALNKDVAWSVILVDAPPQTTGSSAAGTTTADNNVNAAAEEENGNTRDDVHFTLSGLEEARAAEQHALARLGELRRRQQDEEAAARHGEEGETKRAGDHRSASAVNNSVPPDAFEVIVSDGDDSDVAEVVGGHSADSRPAAVLDVEDGGADDAVVVLDD</sequence>
<name>A0A0N0VDA5_LEPPY</name>
<dbReference type="Gene3D" id="1.10.10.2660">
    <property type="entry name" value="Ubiquitin-activating enzyme E1, SCCH domain"/>
    <property type="match status" value="1"/>
</dbReference>
<dbReference type="PANTHER" id="PTHR10953:SF5">
    <property type="entry name" value="SUMO-ACTIVATING ENZYME SUBUNIT 2"/>
    <property type="match status" value="1"/>
</dbReference>
<dbReference type="FunFam" id="3.50.50.80:FF:000002">
    <property type="entry name" value="SUMO-activating enzyme subunit 2"/>
    <property type="match status" value="1"/>
</dbReference>
<dbReference type="AlphaFoldDB" id="A0A0N0VDA5"/>
<dbReference type="SUPFAM" id="SSF69572">
    <property type="entry name" value="Activating enzymes of the ubiquitin-like proteins"/>
    <property type="match status" value="1"/>
</dbReference>
<accession>A0A0N0VDA5</accession>
<dbReference type="GO" id="GO:0031510">
    <property type="term" value="C:SUMO activating enzyme complex"/>
    <property type="evidence" value="ECO:0007669"/>
    <property type="project" value="TreeGrafter"/>
</dbReference>
<feature type="compositionally biased region" description="Polar residues" evidence="6">
    <location>
        <begin position="188"/>
        <end position="202"/>
    </location>
</feature>
<keyword evidence="9" id="KW-1185">Reference proteome</keyword>
<dbReference type="InterPro" id="IPR045886">
    <property type="entry name" value="ThiF/MoeB/HesA"/>
</dbReference>
<dbReference type="EMBL" id="LGTL01000028">
    <property type="protein sequence ID" value="KPA74774.1"/>
    <property type="molecule type" value="Genomic_DNA"/>
</dbReference>
<evidence type="ECO:0000256" key="5">
    <source>
        <dbReference type="ARBA" id="ARBA00043952"/>
    </source>
</evidence>
<evidence type="ECO:0000256" key="4">
    <source>
        <dbReference type="ARBA" id="ARBA00022840"/>
    </source>
</evidence>
<keyword evidence="2" id="KW-0547">Nucleotide-binding</keyword>
<feature type="region of interest" description="Disordered" evidence="6">
    <location>
        <begin position="175"/>
        <end position="204"/>
    </location>
</feature>
<evidence type="ECO:0000256" key="6">
    <source>
        <dbReference type="SAM" id="MobiDB-lite"/>
    </source>
</evidence>
<dbReference type="Proteomes" id="UP000037923">
    <property type="component" value="Unassembled WGS sequence"/>
</dbReference>
<comment type="caution">
    <text evidence="8">The sequence shown here is derived from an EMBL/GenBank/DDBJ whole genome shotgun (WGS) entry which is preliminary data.</text>
</comment>
<dbReference type="RefSeq" id="XP_015653213.1">
    <property type="nucleotide sequence ID" value="XM_015808322.1"/>
</dbReference>
<proteinExistence type="predicted"/>
<dbReference type="GO" id="GO:0016925">
    <property type="term" value="P:protein sumoylation"/>
    <property type="evidence" value="ECO:0007669"/>
    <property type="project" value="TreeGrafter"/>
</dbReference>
<dbReference type="InterPro" id="IPR000594">
    <property type="entry name" value="ThiF_NAD_FAD-bd"/>
</dbReference>
<evidence type="ECO:0000313" key="9">
    <source>
        <dbReference type="Proteomes" id="UP000037923"/>
    </source>
</evidence>